<dbReference type="EMBL" id="AHKF01000015">
    <property type="protein sequence ID" value="EIA09455.1"/>
    <property type="molecule type" value="Genomic_DNA"/>
</dbReference>
<comment type="caution">
    <text evidence="1">The sequence shown here is derived from an EMBL/GenBank/DDBJ whole genome shotgun (WGS) entry which is preliminary data.</text>
</comment>
<dbReference type="Proteomes" id="UP000005566">
    <property type="component" value="Unassembled WGS sequence"/>
</dbReference>
<reference evidence="1 2" key="1">
    <citation type="journal article" date="2014" name="Acta Crystallogr. D">
        <title>Structure-based characterization and antifreeze properties of a hyperactive ice-binding protein from the Antarctic bacterium Flavobacterium frigoris PS1.</title>
        <authorList>
            <person name="Do H."/>
            <person name="Kim S.J."/>
            <person name="Kim H.J."/>
            <person name="Lee J.H."/>
        </authorList>
    </citation>
    <scope>NUCLEOTIDE SEQUENCE [LARGE SCALE GENOMIC DNA]</scope>
    <source>
        <strain evidence="1 2">PS1</strain>
    </source>
</reference>
<sequence length="54" mass="5877">MCSAPSLSIGIVSSIPLEIDDNVFNFSTKKTKFYQSVSFTSAGYSSIWLIPKIG</sequence>
<keyword evidence="2" id="KW-1185">Reference proteome</keyword>
<evidence type="ECO:0000313" key="2">
    <source>
        <dbReference type="Proteomes" id="UP000005566"/>
    </source>
</evidence>
<gene>
    <name evidence="1" type="ORF">HJ01_01361</name>
</gene>
<protein>
    <submittedName>
        <fullName evidence="1">Uncharacterized protein</fullName>
    </submittedName>
</protein>
<name>H7FQA1_FLAFP</name>
<proteinExistence type="predicted"/>
<organism evidence="1 2">
    <name type="scientific">Flavobacterium frigoris (strain PS1)</name>
    <dbReference type="NCBI Taxonomy" id="1086011"/>
    <lineage>
        <taxon>Bacteria</taxon>
        <taxon>Pseudomonadati</taxon>
        <taxon>Bacteroidota</taxon>
        <taxon>Flavobacteriia</taxon>
        <taxon>Flavobacteriales</taxon>
        <taxon>Flavobacteriaceae</taxon>
        <taxon>Flavobacterium</taxon>
    </lineage>
</organism>
<dbReference type="PATRIC" id="fig|1086011.3.peg.1335"/>
<dbReference type="AlphaFoldDB" id="H7FQA1"/>
<dbReference type="STRING" id="1086011.HJ01_01361"/>
<accession>H7FQA1</accession>
<evidence type="ECO:0000313" key="1">
    <source>
        <dbReference type="EMBL" id="EIA09455.1"/>
    </source>
</evidence>